<dbReference type="AlphaFoldDB" id="A0AAD9V236"/>
<evidence type="ECO:0000256" key="6">
    <source>
        <dbReference type="ARBA" id="ARBA00023002"/>
    </source>
</evidence>
<keyword evidence="5" id="KW-0274">FAD</keyword>
<reference evidence="9" key="1">
    <citation type="journal article" date="2023" name="G3 (Bethesda)">
        <title>Whole genome assembly and annotation of the endangered Caribbean coral Acropora cervicornis.</title>
        <authorList>
            <person name="Selwyn J.D."/>
            <person name="Vollmer S.V."/>
        </authorList>
    </citation>
    <scope>NUCLEOTIDE SEQUENCE</scope>
    <source>
        <strain evidence="9">K2</strain>
    </source>
</reference>
<accession>A0AAD9V236</accession>
<feature type="chain" id="PRO_5041906631" evidence="7">
    <location>
        <begin position="18"/>
        <end position="279"/>
    </location>
</feature>
<dbReference type="PANTHER" id="PTHR11530:SF11">
    <property type="entry name" value="D-ASPARTATE OXIDASE"/>
    <property type="match status" value="1"/>
</dbReference>
<evidence type="ECO:0000313" key="10">
    <source>
        <dbReference type="Proteomes" id="UP001249851"/>
    </source>
</evidence>
<dbReference type="GO" id="GO:0003884">
    <property type="term" value="F:D-amino-acid oxidase activity"/>
    <property type="evidence" value="ECO:0007669"/>
    <property type="project" value="InterPro"/>
</dbReference>
<gene>
    <name evidence="9" type="ORF">P5673_019424</name>
</gene>
<reference evidence="9" key="2">
    <citation type="journal article" date="2023" name="Science">
        <title>Genomic signatures of disease resistance in endangered staghorn corals.</title>
        <authorList>
            <person name="Vollmer S.V."/>
            <person name="Selwyn J.D."/>
            <person name="Despard B.A."/>
            <person name="Roesel C.L."/>
        </authorList>
    </citation>
    <scope>NUCLEOTIDE SEQUENCE</scope>
    <source>
        <strain evidence="9">K2</strain>
    </source>
</reference>
<dbReference type="Pfam" id="PF01266">
    <property type="entry name" value="DAO"/>
    <property type="match status" value="1"/>
</dbReference>
<keyword evidence="7" id="KW-0732">Signal</keyword>
<evidence type="ECO:0000256" key="1">
    <source>
        <dbReference type="ARBA" id="ARBA00001974"/>
    </source>
</evidence>
<evidence type="ECO:0000256" key="3">
    <source>
        <dbReference type="ARBA" id="ARBA00006730"/>
    </source>
</evidence>
<dbReference type="SUPFAM" id="SSF54373">
    <property type="entry name" value="FAD-linked reductases, C-terminal domain"/>
    <property type="match status" value="1"/>
</dbReference>
<dbReference type="InterPro" id="IPR023209">
    <property type="entry name" value="DAO"/>
</dbReference>
<evidence type="ECO:0000256" key="2">
    <source>
        <dbReference type="ARBA" id="ARBA00004253"/>
    </source>
</evidence>
<organism evidence="9 10">
    <name type="scientific">Acropora cervicornis</name>
    <name type="common">Staghorn coral</name>
    <dbReference type="NCBI Taxonomy" id="6130"/>
    <lineage>
        <taxon>Eukaryota</taxon>
        <taxon>Metazoa</taxon>
        <taxon>Cnidaria</taxon>
        <taxon>Anthozoa</taxon>
        <taxon>Hexacorallia</taxon>
        <taxon>Scleractinia</taxon>
        <taxon>Astrocoeniina</taxon>
        <taxon>Acroporidae</taxon>
        <taxon>Acropora</taxon>
    </lineage>
</organism>
<evidence type="ECO:0000256" key="5">
    <source>
        <dbReference type="ARBA" id="ARBA00022827"/>
    </source>
</evidence>
<dbReference type="EMBL" id="JARQWQ010000045">
    <property type="protein sequence ID" value="KAK2558302.1"/>
    <property type="molecule type" value="Genomic_DNA"/>
</dbReference>
<keyword evidence="6" id="KW-0560">Oxidoreductase</keyword>
<feature type="signal peptide" evidence="7">
    <location>
        <begin position="1"/>
        <end position="17"/>
    </location>
</feature>
<dbReference type="GO" id="GO:0071949">
    <property type="term" value="F:FAD binding"/>
    <property type="evidence" value="ECO:0007669"/>
    <property type="project" value="InterPro"/>
</dbReference>
<dbReference type="InterPro" id="IPR006076">
    <property type="entry name" value="FAD-dep_OxRdtase"/>
</dbReference>
<comment type="subcellular location">
    <subcellularLocation>
        <location evidence="2">Peroxisome matrix</location>
    </subcellularLocation>
</comment>
<comment type="caution">
    <text evidence="9">The sequence shown here is derived from an EMBL/GenBank/DDBJ whole genome shotgun (WGS) entry which is preliminary data.</text>
</comment>
<dbReference type="SUPFAM" id="SSF51971">
    <property type="entry name" value="Nucleotide-binding domain"/>
    <property type="match status" value="1"/>
</dbReference>
<dbReference type="GO" id="GO:0019478">
    <property type="term" value="P:D-amino acid catabolic process"/>
    <property type="evidence" value="ECO:0007669"/>
    <property type="project" value="TreeGrafter"/>
</dbReference>
<proteinExistence type="inferred from homology"/>
<dbReference type="GO" id="GO:0005782">
    <property type="term" value="C:peroxisomal matrix"/>
    <property type="evidence" value="ECO:0007669"/>
    <property type="project" value="UniProtKB-SubCell"/>
</dbReference>
<dbReference type="Gene3D" id="3.40.50.720">
    <property type="entry name" value="NAD(P)-binding Rossmann-like Domain"/>
    <property type="match status" value="1"/>
</dbReference>
<evidence type="ECO:0000256" key="4">
    <source>
        <dbReference type="ARBA" id="ARBA00022630"/>
    </source>
</evidence>
<evidence type="ECO:0000256" key="7">
    <source>
        <dbReference type="SAM" id="SignalP"/>
    </source>
</evidence>
<protein>
    <submittedName>
        <fullName evidence="9">D-aspartate oxidase</fullName>
    </submittedName>
</protein>
<comment type="cofactor">
    <cofactor evidence="1">
        <name>FAD</name>
        <dbReference type="ChEBI" id="CHEBI:57692"/>
    </cofactor>
</comment>
<dbReference type="Gene3D" id="3.30.9.10">
    <property type="entry name" value="D-Amino Acid Oxidase, subunit A, domain 2"/>
    <property type="match status" value="1"/>
</dbReference>
<sequence>MGSVGVVGAGIIGLSSAVCILERDPTVKLTVIADKFTPNTTTTMEELERLSQRDDAGSYLTIYKTTTFDVTDESCEDPFWADLVDGYRHLSQKELAQISKTTKFGYSFTTWFFNGRNYLPWLIERLKSLGGTISKKTINSLDELAGSYDVVVNCSGMGARKLVNDSLVHPIRGQVLRVYAPWIKQAYCLNTKEWHTNGEVVLGGTAYHNNFDTRVNADDTRHILESTSQLVPSLKQARMINAWVGLRPGRTSARLEKEEKRFRDKSGKEACLKVGFWNT</sequence>
<dbReference type="PANTHER" id="PTHR11530">
    <property type="entry name" value="D-AMINO ACID OXIDASE"/>
    <property type="match status" value="1"/>
</dbReference>
<comment type="similarity">
    <text evidence="3">Belongs to the DAMOX/DASOX family.</text>
</comment>
<evidence type="ECO:0000313" key="9">
    <source>
        <dbReference type="EMBL" id="KAK2558302.1"/>
    </source>
</evidence>
<keyword evidence="10" id="KW-1185">Reference proteome</keyword>
<evidence type="ECO:0000259" key="8">
    <source>
        <dbReference type="Pfam" id="PF01266"/>
    </source>
</evidence>
<dbReference type="Proteomes" id="UP001249851">
    <property type="component" value="Unassembled WGS sequence"/>
</dbReference>
<feature type="domain" description="FAD dependent oxidoreductase" evidence="8">
    <location>
        <begin position="60"/>
        <end position="249"/>
    </location>
</feature>
<keyword evidence="4" id="KW-0285">Flavoprotein</keyword>
<name>A0AAD9V236_ACRCE</name>